<keyword evidence="2" id="KW-0479">Metal-binding</keyword>
<dbReference type="STRING" id="253628.A0A0D1Z9G7"/>
<feature type="compositionally biased region" description="Polar residues" evidence="5">
    <location>
        <begin position="15"/>
        <end position="27"/>
    </location>
</feature>
<evidence type="ECO:0008006" key="11">
    <source>
        <dbReference type="Google" id="ProtNLM"/>
    </source>
</evidence>
<dbReference type="PROSITE" id="PS00080">
    <property type="entry name" value="MULTICOPPER_OXIDASE2"/>
    <property type="match status" value="1"/>
</dbReference>
<comment type="similarity">
    <text evidence="1">Belongs to the multicopper oxidase family.</text>
</comment>
<dbReference type="Proteomes" id="UP000053259">
    <property type="component" value="Unassembled WGS sequence"/>
</dbReference>
<dbReference type="GO" id="GO:0005507">
    <property type="term" value="F:copper ion binding"/>
    <property type="evidence" value="ECO:0007669"/>
    <property type="project" value="InterPro"/>
</dbReference>
<dbReference type="Gene3D" id="2.60.40.420">
    <property type="entry name" value="Cupredoxins - blue copper proteins"/>
    <property type="match status" value="3"/>
</dbReference>
<feature type="domain" description="Plastocyanin-like" evidence="8">
    <location>
        <begin position="70"/>
        <end position="184"/>
    </location>
</feature>
<dbReference type="Pfam" id="PF07731">
    <property type="entry name" value="Cu-oxidase_2"/>
    <property type="match status" value="1"/>
</dbReference>
<sequence>MAAIIDRSVPSSYERNNNAIRSQSIDLTSPRKARRSDGSSTSQVFGGGYSTNTSSEYPDTGVTRKYSFDVNYATIAPDGVSRQSILINGQFPGPTIVANYGDWIEVEVTNSLPDEGTTIHWHGMLQKESQWMDGVPSVQQCPLAPGKTFTYRFRADQVGTTWWHSHYSGQFTTGAYGALIINGNENSEYDEDIGPIFLSDWYHETLNQDLNTTIHSGNSQPPPVDNLLINGKMPFNCSKTTLPCTPNAPLSKFFFTPGKKYRLRLINSSAATNAKFSIDGHTFTVIAHDFTPLQPYKTDLISLANGQRADVIVEAIGAPGSSYWMRSDLGDGTNQRACIDAVTSPIRTAVAAVYYDGADTNSLPTTTSSIDPARLLPCSNDALNQTVPVKAVSSDIQGELTTVEMYINFTHLDNPSINSWTINGASYHADFSRALLSDVKSGNANSASDTFLYNFGSNGTVRLVLYNLFPFTHHPMHLHGFNFQVLAEGFGTWDGTITNPDNPTRRDVVVLDKAIFNPNGPATPAYTVIQFFTDNPGTWPFHCHMSWHNSAGLFSNLLIRPADVERLTIPDSITQICKDWNSWDSESGYEPIDSGI</sequence>
<dbReference type="InterPro" id="IPR002355">
    <property type="entry name" value="Cu_oxidase_Cu_BS"/>
</dbReference>
<proteinExistence type="inferred from homology"/>
<dbReference type="InterPro" id="IPR001117">
    <property type="entry name" value="Cu-oxidase_2nd"/>
</dbReference>
<dbReference type="AlphaFoldDB" id="A0A0D1Z9G7"/>
<dbReference type="SUPFAM" id="SSF49503">
    <property type="entry name" value="Cupredoxins"/>
    <property type="match status" value="3"/>
</dbReference>
<dbReference type="InterPro" id="IPR011707">
    <property type="entry name" value="Cu-oxidase-like_N"/>
</dbReference>
<dbReference type="GeneID" id="27308453"/>
<dbReference type="CDD" id="cd13854">
    <property type="entry name" value="CuRO_1_MaLCC_like"/>
    <property type="match status" value="1"/>
</dbReference>
<dbReference type="CDD" id="cd13880">
    <property type="entry name" value="CuRO_2_MaLCC_like"/>
    <property type="match status" value="1"/>
</dbReference>
<dbReference type="InterPro" id="IPR011706">
    <property type="entry name" value="Cu-oxidase_C"/>
</dbReference>
<evidence type="ECO:0000256" key="1">
    <source>
        <dbReference type="ARBA" id="ARBA00010609"/>
    </source>
</evidence>
<organism evidence="9 10">
    <name type="scientific">Verruconis gallopava</name>
    <dbReference type="NCBI Taxonomy" id="253628"/>
    <lineage>
        <taxon>Eukaryota</taxon>
        <taxon>Fungi</taxon>
        <taxon>Dikarya</taxon>
        <taxon>Ascomycota</taxon>
        <taxon>Pezizomycotina</taxon>
        <taxon>Dothideomycetes</taxon>
        <taxon>Pleosporomycetidae</taxon>
        <taxon>Venturiales</taxon>
        <taxon>Sympoventuriaceae</taxon>
        <taxon>Verruconis</taxon>
    </lineage>
</organism>
<dbReference type="Pfam" id="PF07732">
    <property type="entry name" value="Cu-oxidase_3"/>
    <property type="match status" value="1"/>
</dbReference>
<gene>
    <name evidence="9" type="ORF">PV09_00480</name>
</gene>
<evidence type="ECO:0000313" key="10">
    <source>
        <dbReference type="Proteomes" id="UP000053259"/>
    </source>
</evidence>
<dbReference type="PANTHER" id="PTHR11709">
    <property type="entry name" value="MULTI-COPPER OXIDASE"/>
    <property type="match status" value="1"/>
</dbReference>
<evidence type="ECO:0000259" key="7">
    <source>
        <dbReference type="Pfam" id="PF07731"/>
    </source>
</evidence>
<dbReference type="OrthoDB" id="2121828at2759"/>
<dbReference type="InParanoid" id="A0A0D1Z9G7"/>
<feature type="domain" description="Plastocyanin-like" evidence="7">
    <location>
        <begin position="443"/>
        <end position="562"/>
    </location>
</feature>
<evidence type="ECO:0000256" key="4">
    <source>
        <dbReference type="ARBA" id="ARBA00023008"/>
    </source>
</evidence>
<dbReference type="Pfam" id="PF00394">
    <property type="entry name" value="Cu-oxidase"/>
    <property type="match status" value="1"/>
</dbReference>
<dbReference type="InterPro" id="IPR045087">
    <property type="entry name" value="Cu-oxidase_fam"/>
</dbReference>
<keyword evidence="4" id="KW-0186">Copper</keyword>
<dbReference type="VEuPathDB" id="FungiDB:PV09_00480"/>
<evidence type="ECO:0000313" key="9">
    <source>
        <dbReference type="EMBL" id="KIW09612.1"/>
    </source>
</evidence>
<evidence type="ECO:0000256" key="5">
    <source>
        <dbReference type="SAM" id="MobiDB-lite"/>
    </source>
</evidence>
<keyword evidence="3" id="KW-0560">Oxidoreductase</keyword>
<dbReference type="InterPro" id="IPR008972">
    <property type="entry name" value="Cupredoxin"/>
</dbReference>
<dbReference type="CDD" id="cd13901">
    <property type="entry name" value="CuRO_3_MaLCC_like"/>
    <property type="match status" value="1"/>
</dbReference>
<feature type="region of interest" description="Disordered" evidence="5">
    <location>
        <begin position="15"/>
        <end position="56"/>
    </location>
</feature>
<evidence type="ECO:0000256" key="2">
    <source>
        <dbReference type="ARBA" id="ARBA00022723"/>
    </source>
</evidence>
<feature type="domain" description="Plastocyanin-like" evidence="6">
    <location>
        <begin position="195"/>
        <end position="336"/>
    </location>
</feature>
<keyword evidence="10" id="KW-1185">Reference proteome</keyword>
<dbReference type="GO" id="GO:0016491">
    <property type="term" value="F:oxidoreductase activity"/>
    <property type="evidence" value="ECO:0007669"/>
    <property type="project" value="UniProtKB-KW"/>
</dbReference>
<protein>
    <recommendedName>
        <fullName evidence="11">Multicopper oxidase</fullName>
    </recommendedName>
</protein>
<dbReference type="PROSITE" id="PS00079">
    <property type="entry name" value="MULTICOPPER_OXIDASE1"/>
    <property type="match status" value="1"/>
</dbReference>
<dbReference type="EMBL" id="KN847529">
    <property type="protein sequence ID" value="KIW09612.1"/>
    <property type="molecule type" value="Genomic_DNA"/>
</dbReference>
<dbReference type="PANTHER" id="PTHR11709:SF145">
    <property type="entry name" value="LCC1"/>
    <property type="match status" value="1"/>
</dbReference>
<name>A0A0D1Z9G7_9PEZI</name>
<evidence type="ECO:0000256" key="3">
    <source>
        <dbReference type="ARBA" id="ARBA00023002"/>
    </source>
</evidence>
<reference evidence="9 10" key="1">
    <citation type="submission" date="2015-01" db="EMBL/GenBank/DDBJ databases">
        <title>The Genome Sequence of Ochroconis gallopava CBS43764.</title>
        <authorList>
            <consortium name="The Broad Institute Genomics Platform"/>
            <person name="Cuomo C."/>
            <person name="de Hoog S."/>
            <person name="Gorbushina A."/>
            <person name="Stielow B."/>
            <person name="Teixiera M."/>
            <person name="Abouelleil A."/>
            <person name="Chapman S.B."/>
            <person name="Priest M."/>
            <person name="Young S.K."/>
            <person name="Wortman J."/>
            <person name="Nusbaum C."/>
            <person name="Birren B."/>
        </authorList>
    </citation>
    <scope>NUCLEOTIDE SEQUENCE [LARGE SCALE GENOMIC DNA]</scope>
    <source>
        <strain evidence="9 10">CBS 43764</strain>
    </source>
</reference>
<accession>A0A0D1Z9G7</accession>
<evidence type="ECO:0000259" key="8">
    <source>
        <dbReference type="Pfam" id="PF07732"/>
    </source>
</evidence>
<dbReference type="FunFam" id="2.60.40.420:FF:000021">
    <property type="entry name" value="Extracellular dihydrogeodin oxidase/laccase"/>
    <property type="match status" value="1"/>
</dbReference>
<dbReference type="HOGENOM" id="CLU_006504_3_1_1"/>
<dbReference type="InterPro" id="IPR033138">
    <property type="entry name" value="Cu_oxidase_CS"/>
</dbReference>
<dbReference type="FunFam" id="2.60.40.420:FF:000045">
    <property type="entry name" value="Laccase 2"/>
    <property type="match status" value="1"/>
</dbReference>
<feature type="compositionally biased region" description="Polar residues" evidence="5">
    <location>
        <begin position="38"/>
        <end position="56"/>
    </location>
</feature>
<evidence type="ECO:0000259" key="6">
    <source>
        <dbReference type="Pfam" id="PF00394"/>
    </source>
</evidence>
<dbReference type="RefSeq" id="XP_016219481.1">
    <property type="nucleotide sequence ID" value="XM_016353224.1"/>
</dbReference>